<accession>A0A3L6SAZ0</accession>
<dbReference type="Gene3D" id="1.10.510.10">
    <property type="entry name" value="Transferase(Phosphotransferase) domain 1"/>
    <property type="match status" value="1"/>
</dbReference>
<evidence type="ECO:0000313" key="13">
    <source>
        <dbReference type="Proteomes" id="UP000275267"/>
    </source>
</evidence>
<dbReference type="InterPro" id="IPR017441">
    <property type="entry name" value="Protein_kinase_ATP_BS"/>
</dbReference>
<dbReference type="PANTHER" id="PTHR27006:SF576">
    <property type="entry name" value="PROTEIN KINASE DOMAIN-CONTAINING PROTEIN"/>
    <property type="match status" value="1"/>
</dbReference>
<dbReference type="GO" id="GO:0004672">
    <property type="term" value="F:protein kinase activity"/>
    <property type="evidence" value="ECO:0007669"/>
    <property type="project" value="InterPro"/>
</dbReference>
<evidence type="ECO:0000259" key="11">
    <source>
        <dbReference type="PROSITE" id="PS51473"/>
    </source>
</evidence>
<dbReference type="SUPFAM" id="SSF56112">
    <property type="entry name" value="Protein kinase-like (PK-like)"/>
    <property type="match status" value="1"/>
</dbReference>
<keyword evidence="6 8" id="KW-0067">ATP-binding</keyword>
<dbReference type="PROSITE" id="PS00107">
    <property type="entry name" value="PROTEIN_KINASE_ATP"/>
    <property type="match status" value="1"/>
</dbReference>
<evidence type="ECO:0000259" key="10">
    <source>
        <dbReference type="PROSITE" id="PS50011"/>
    </source>
</evidence>
<dbReference type="PROSITE" id="PS50011">
    <property type="entry name" value="PROTEIN_KINASE_DOM"/>
    <property type="match status" value="1"/>
</dbReference>
<dbReference type="InterPro" id="IPR008271">
    <property type="entry name" value="Ser/Thr_kinase_AS"/>
</dbReference>
<dbReference type="Pfam" id="PF00069">
    <property type="entry name" value="Pkinase"/>
    <property type="match status" value="1"/>
</dbReference>
<dbReference type="Pfam" id="PF01657">
    <property type="entry name" value="Stress-antifung"/>
    <property type="match status" value="1"/>
</dbReference>
<dbReference type="SMART" id="SM00220">
    <property type="entry name" value="S_TKc"/>
    <property type="match status" value="1"/>
</dbReference>
<evidence type="ECO:0000256" key="3">
    <source>
        <dbReference type="ARBA" id="ARBA00022737"/>
    </source>
</evidence>
<evidence type="ECO:0000256" key="7">
    <source>
        <dbReference type="ARBA" id="ARBA00023180"/>
    </source>
</evidence>
<dbReference type="OrthoDB" id="693273at2759"/>
<feature type="binding site" evidence="8">
    <location>
        <position position="258"/>
    </location>
    <ligand>
        <name>ATP</name>
        <dbReference type="ChEBI" id="CHEBI:30616"/>
    </ligand>
</feature>
<dbReference type="GO" id="GO:0005524">
    <property type="term" value="F:ATP binding"/>
    <property type="evidence" value="ECO:0007669"/>
    <property type="project" value="UniProtKB-UniRule"/>
</dbReference>
<dbReference type="InterPro" id="IPR011009">
    <property type="entry name" value="Kinase-like_dom_sf"/>
</dbReference>
<dbReference type="PANTHER" id="PTHR27006">
    <property type="entry name" value="PROMASTIGOTE SURFACE ANTIGEN PROTEIN PSA"/>
    <property type="match status" value="1"/>
</dbReference>
<keyword evidence="2" id="KW-0732">Signal</keyword>
<evidence type="ECO:0000256" key="6">
    <source>
        <dbReference type="ARBA" id="ARBA00022840"/>
    </source>
</evidence>
<dbReference type="InterPro" id="IPR000719">
    <property type="entry name" value="Prot_kinase_dom"/>
</dbReference>
<proteinExistence type="predicted"/>
<comment type="caution">
    <text evidence="12">The sequence shown here is derived from an EMBL/GenBank/DDBJ whole genome shotgun (WGS) entry which is preliminary data.</text>
</comment>
<evidence type="ECO:0000256" key="5">
    <source>
        <dbReference type="ARBA" id="ARBA00022777"/>
    </source>
</evidence>
<dbReference type="STRING" id="4540.A0A3L6SAZ0"/>
<keyword evidence="4 8" id="KW-0547">Nucleotide-binding</keyword>
<evidence type="ECO:0000256" key="1">
    <source>
        <dbReference type="ARBA" id="ARBA00022679"/>
    </source>
</evidence>
<dbReference type="Gene3D" id="3.30.430.20">
    <property type="entry name" value="Gnk2 domain, C-X8-C-X2-C motif"/>
    <property type="match status" value="2"/>
</dbReference>
<evidence type="ECO:0000256" key="9">
    <source>
        <dbReference type="SAM" id="MobiDB-lite"/>
    </source>
</evidence>
<organism evidence="12 13">
    <name type="scientific">Panicum miliaceum</name>
    <name type="common">Proso millet</name>
    <name type="synonym">Broomcorn millet</name>
    <dbReference type="NCBI Taxonomy" id="4540"/>
    <lineage>
        <taxon>Eukaryota</taxon>
        <taxon>Viridiplantae</taxon>
        <taxon>Streptophyta</taxon>
        <taxon>Embryophyta</taxon>
        <taxon>Tracheophyta</taxon>
        <taxon>Spermatophyta</taxon>
        <taxon>Magnoliopsida</taxon>
        <taxon>Liliopsida</taxon>
        <taxon>Poales</taxon>
        <taxon>Poaceae</taxon>
        <taxon>PACMAD clade</taxon>
        <taxon>Panicoideae</taxon>
        <taxon>Panicodae</taxon>
        <taxon>Paniceae</taxon>
        <taxon>Panicinae</taxon>
        <taxon>Panicum</taxon>
        <taxon>Panicum sect. Panicum</taxon>
    </lineage>
</organism>
<evidence type="ECO:0000256" key="4">
    <source>
        <dbReference type="ARBA" id="ARBA00022741"/>
    </source>
</evidence>
<protein>
    <submittedName>
        <fullName evidence="12">Uncharacterized protein</fullName>
    </submittedName>
</protein>
<sequence>MAERVRESLPCEQKPPNGGFFNDTAGQPGAAGTAYALALCSVDVARADCRDCLAMATSNSSGLVKQCPGSSTVAAAYDQCLVRYSDAGFFGTADTNIVYARYGRDRIQTGQISYSGALKQGLAVLNALAASSTQRFAVSKASPYALVQCTWDLPADRCQACLDLLATNISDFMTIRVPIEQPDGGSGGGRGRRRRGLAGGVGGGVLRSRKIDQLKEYTYDELKKATGNFSKDAELGRGAFGVVYKGTLESKKVIAVKKLQRKEKVEVEQFMNEVRILSGLKHKNLVKLEGYCVHQGQEGRLCYEYLPDGNLEDRLIHGRRGAKLTWKERRHILEGICKDLQYLHNESPDDIAIMHMDLKIDNILLQVQEDRKKGGVIITPKISDFGISRNLETDKQHEYVKEVVGNWSCLPPEFMEKGKASTKVDIYSFGLIILEIVTGKSRKSSSSSSLADKPSLYGEGLIKQVREHWEKRDIEKIKDASMDTKRDDEIEKCIEIALDCVLEDPEMRPDIATIARRLNEASPTASYKTRPDQINLVVE</sequence>
<keyword evidence="13" id="KW-1185">Reference proteome</keyword>
<dbReference type="AlphaFoldDB" id="A0A3L6SAZ0"/>
<keyword evidence="7" id="KW-0325">Glycoprotein</keyword>
<feature type="region of interest" description="Disordered" evidence="9">
    <location>
        <begin position="1"/>
        <end position="23"/>
    </location>
</feature>
<dbReference type="InterPro" id="IPR002902">
    <property type="entry name" value="GNK2"/>
</dbReference>
<dbReference type="Gene3D" id="3.30.200.20">
    <property type="entry name" value="Phosphorylase Kinase, domain 1"/>
    <property type="match status" value="1"/>
</dbReference>
<dbReference type="InterPro" id="IPR038408">
    <property type="entry name" value="GNK2_sf"/>
</dbReference>
<dbReference type="EMBL" id="PQIB02000005">
    <property type="protein sequence ID" value="RLN18165.1"/>
    <property type="molecule type" value="Genomic_DNA"/>
</dbReference>
<feature type="domain" description="Protein kinase" evidence="10">
    <location>
        <begin position="229"/>
        <end position="525"/>
    </location>
</feature>
<dbReference type="PROSITE" id="PS00108">
    <property type="entry name" value="PROTEIN_KINASE_ST"/>
    <property type="match status" value="1"/>
</dbReference>
<reference evidence="13" key="1">
    <citation type="journal article" date="2019" name="Nat. Commun.">
        <title>The genome of broomcorn millet.</title>
        <authorList>
            <person name="Zou C."/>
            <person name="Miki D."/>
            <person name="Li D."/>
            <person name="Tang Q."/>
            <person name="Xiao L."/>
            <person name="Rajput S."/>
            <person name="Deng P."/>
            <person name="Jia W."/>
            <person name="Huang R."/>
            <person name="Zhang M."/>
            <person name="Sun Y."/>
            <person name="Hu J."/>
            <person name="Fu X."/>
            <person name="Schnable P.S."/>
            <person name="Li F."/>
            <person name="Zhang H."/>
            <person name="Feng B."/>
            <person name="Zhu X."/>
            <person name="Liu R."/>
            <person name="Schnable J.C."/>
            <person name="Zhu J.-K."/>
            <person name="Zhang H."/>
        </authorList>
    </citation>
    <scope>NUCLEOTIDE SEQUENCE [LARGE SCALE GENOMIC DNA]</scope>
</reference>
<keyword evidence="1" id="KW-0808">Transferase</keyword>
<keyword evidence="3" id="KW-0677">Repeat</keyword>
<feature type="domain" description="Gnk2-homologous" evidence="11">
    <location>
        <begin position="1"/>
        <end position="89"/>
    </location>
</feature>
<evidence type="ECO:0000313" key="12">
    <source>
        <dbReference type="EMBL" id="RLN18165.1"/>
    </source>
</evidence>
<dbReference type="FunFam" id="3.30.200.20:FF:000015">
    <property type="entry name" value="Somatic embryogenesis receptor kinase 1"/>
    <property type="match status" value="1"/>
</dbReference>
<name>A0A3L6SAZ0_PANMI</name>
<dbReference type="PROSITE" id="PS51473">
    <property type="entry name" value="GNK2"/>
    <property type="match status" value="1"/>
</dbReference>
<gene>
    <name evidence="12" type="ORF">C2845_PM02G15520</name>
</gene>
<dbReference type="CDD" id="cd23509">
    <property type="entry name" value="Gnk2-like"/>
    <property type="match status" value="2"/>
</dbReference>
<evidence type="ECO:0000256" key="8">
    <source>
        <dbReference type="PROSITE-ProRule" id="PRU10141"/>
    </source>
</evidence>
<keyword evidence="5" id="KW-0418">Kinase</keyword>
<dbReference type="Proteomes" id="UP000275267">
    <property type="component" value="Unassembled WGS sequence"/>
</dbReference>
<evidence type="ECO:0000256" key="2">
    <source>
        <dbReference type="ARBA" id="ARBA00022729"/>
    </source>
</evidence>